<gene>
    <name evidence="5" type="ORF">MCNOR_1797</name>
</gene>
<dbReference type="SMART" id="SM00331">
    <property type="entry name" value="PP2C_SIG"/>
    <property type="match status" value="1"/>
</dbReference>
<dbReference type="InterPro" id="IPR036457">
    <property type="entry name" value="PPM-type-like_dom_sf"/>
</dbReference>
<dbReference type="InterPro" id="IPR001932">
    <property type="entry name" value="PPM-type_phosphatase-like_dom"/>
</dbReference>
<dbReference type="EC" id="3.1.3.3" evidence="5"/>
<feature type="domain" description="HAMP" evidence="3">
    <location>
        <begin position="243"/>
        <end position="307"/>
    </location>
</feature>
<dbReference type="PROSITE" id="PS50885">
    <property type="entry name" value="HAMP"/>
    <property type="match status" value="1"/>
</dbReference>
<dbReference type="PANTHER" id="PTHR43156:SF2">
    <property type="entry name" value="STAGE II SPORULATION PROTEIN E"/>
    <property type="match status" value="1"/>
</dbReference>
<evidence type="ECO:0000313" key="5">
    <source>
        <dbReference type="EMBL" id="CAI8813423.1"/>
    </source>
</evidence>
<feature type="transmembrane region" description="Helical" evidence="2">
    <location>
        <begin position="46"/>
        <end position="68"/>
    </location>
</feature>
<keyword evidence="2" id="KW-0472">Membrane</keyword>
<dbReference type="PANTHER" id="PTHR43156">
    <property type="entry name" value="STAGE II SPORULATION PROTEIN E-RELATED"/>
    <property type="match status" value="1"/>
</dbReference>
<dbReference type="AlphaFoldDB" id="A0AA35UKU0"/>
<keyword evidence="2" id="KW-1133">Transmembrane helix</keyword>
<sequence>MPLPHSGLSAAIRKSALKTTATTALGPAGDEPADFARVKGGIRRRLLFTMLGLLVSGVFTLTVVGLILQKQSLESELAKRVELMRANLLERGTAFSKLVENEVENDVAAFNFSHIQEVLSHSPQLDYAILTNTEGVAFVHTRSPDLQQEKLQGEADRYALRQTGLTHREYPDQNAIEFILPIHFGAKPWGVLRLGFSLETLRQEIANSRAEIEAATRRVVLLGTGIAGIFIVIGSGIVVLVSNALSRPLIRLTRSVRALARGNYDDAAHLLETELPQRMGHAAPTDEIGILAGSFVQMAGEIRRSHEQLEEYNRTLEDKVRVRTEELVEAYRKQKELENEILQESLRLARDIQMGMMSTAFPRFAKGSPVDLYAMVDPAREVGGDFYDFLYLDGRTLLIAIGDVSGKGMAAALFMVKVKTMIRAVTSAHGSPREILQAVNPELCRENDVGMFVTVFLATLDVETGRLVYSYGGHNRPVLLGRDGSVEMLTGDTAVALGVFDDIEFSEQERVLQPGAALVMYTDGVNEAMNGESELFGDSRLLAALRGRTREDASELVDAVISRVRAHAGTAEQSDDITLIAVRRAPSAGVTV</sequence>
<evidence type="ECO:0000256" key="1">
    <source>
        <dbReference type="ARBA" id="ARBA00022801"/>
    </source>
</evidence>
<dbReference type="Proteomes" id="UP001158598">
    <property type="component" value="Chromosome"/>
</dbReference>
<dbReference type="PROSITE" id="PS51746">
    <property type="entry name" value="PPM_2"/>
    <property type="match status" value="1"/>
</dbReference>
<dbReference type="InterPro" id="IPR052016">
    <property type="entry name" value="Bact_Sigma-Reg"/>
</dbReference>
<dbReference type="Pfam" id="PF00672">
    <property type="entry name" value="HAMP"/>
    <property type="match status" value="1"/>
</dbReference>
<dbReference type="GO" id="GO:0016020">
    <property type="term" value="C:membrane"/>
    <property type="evidence" value="ECO:0007669"/>
    <property type="project" value="InterPro"/>
</dbReference>
<evidence type="ECO:0000313" key="6">
    <source>
        <dbReference type="Proteomes" id="UP001158598"/>
    </source>
</evidence>
<dbReference type="Gene3D" id="3.60.40.10">
    <property type="entry name" value="PPM-type phosphatase domain"/>
    <property type="match status" value="1"/>
</dbReference>
<dbReference type="SUPFAM" id="SSF81606">
    <property type="entry name" value="PP2C-like"/>
    <property type="match status" value="1"/>
</dbReference>
<feature type="transmembrane region" description="Helical" evidence="2">
    <location>
        <begin position="219"/>
        <end position="245"/>
    </location>
</feature>
<feature type="domain" description="PPM-type phosphatase" evidence="4">
    <location>
        <begin position="369"/>
        <end position="584"/>
    </location>
</feature>
<dbReference type="Pfam" id="PF07228">
    <property type="entry name" value="SpoIIE"/>
    <property type="match status" value="1"/>
</dbReference>
<reference evidence="5" key="1">
    <citation type="submission" date="2023-03" db="EMBL/GenBank/DDBJ databases">
        <authorList>
            <person name="Pearce D."/>
        </authorList>
    </citation>
    <scope>NUCLEOTIDE SEQUENCE</scope>
    <source>
        <strain evidence="5">Mc</strain>
    </source>
</reference>
<dbReference type="Gene3D" id="6.10.340.10">
    <property type="match status" value="1"/>
</dbReference>
<dbReference type="SUPFAM" id="SSF158472">
    <property type="entry name" value="HAMP domain-like"/>
    <property type="match status" value="1"/>
</dbReference>
<evidence type="ECO:0000256" key="2">
    <source>
        <dbReference type="SAM" id="Phobius"/>
    </source>
</evidence>
<dbReference type="GO" id="GO:0007165">
    <property type="term" value="P:signal transduction"/>
    <property type="evidence" value="ECO:0007669"/>
    <property type="project" value="InterPro"/>
</dbReference>
<dbReference type="CDD" id="cd06225">
    <property type="entry name" value="HAMP"/>
    <property type="match status" value="1"/>
</dbReference>
<dbReference type="InterPro" id="IPR029151">
    <property type="entry name" value="Sensor-like_sf"/>
</dbReference>
<dbReference type="SUPFAM" id="SSF103190">
    <property type="entry name" value="Sensory domain-like"/>
    <property type="match status" value="1"/>
</dbReference>
<evidence type="ECO:0000259" key="3">
    <source>
        <dbReference type="PROSITE" id="PS50885"/>
    </source>
</evidence>
<evidence type="ECO:0000259" key="4">
    <source>
        <dbReference type="PROSITE" id="PS51746"/>
    </source>
</evidence>
<dbReference type="SMART" id="SM00304">
    <property type="entry name" value="HAMP"/>
    <property type="match status" value="1"/>
</dbReference>
<proteinExistence type="predicted"/>
<keyword evidence="1 5" id="KW-0378">Hydrolase</keyword>
<organism evidence="5 6">
    <name type="scientific">Methylococcus capsulatus</name>
    <dbReference type="NCBI Taxonomy" id="414"/>
    <lineage>
        <taxon>Bacteria</taxon>
        <taxon>Pseudomonadati</taxon>
        <taxon>Pseudomonadota</taxon>
        <taxon>Gammaproteobacteria</taxon>
        <taxon>Methylococcales</taxon>
        <taxon>Methylococcaceae</taxon>
        <taxon>Methylococcus</taxon>
    </lineage>
</organism>
<protein>
    <submittedName>
        <fullName evidence="5">Phosphoserine phosphatase RsbU/P</fullName>
        <ecNumber evidence="5">3.1.3.3</ecNumber>
    </submittedName>
</protein>
<dbReference type="EMBL" id="OX458332">
    <property type="protein sequence ID" value="CAI8813423.1"/>
    <property type="molecule type" value="Genomic_DNA"/>
</dbReference>
<accession>A0AA35UKU0</accession>
<dbReference type="InterPro" id="IPR003660">
    <property type="entry name" value="HAMP_dom"/>
</dbReference>
<dbReference type="GO" id="GO:0016791">
    <property type="term" value="F:phosphatase activity"/>
    <property type="evidence" value="ECO:0007669"/>
    <property type="project" value="TreeGrafter"/>
</dbReference>
<name>A0AA35UKU0_METCP</name>
<keyword evidence="2" id="KW-0812">Transmembrane</keyword>